<evidence type="ECO:0000256" key="1">
    <source>
        <dbReference type="ARBA" id="ARBA00001946"/>
    </source>
</evidence>
<dbReference type="PANTHER" id="PTHR43736:SF1">
    <property type="entry name" value="DIHYDRONEOPTERIN TRIPHOSPHATE DIPHOSPHATASE"/>
    <property type="match status" value="1"/>
</dbReference>
<protein>
    <submittedName>
        <fullName evidence="3">Putative MutT family protein</fullName>
        <ecNumber evidence="3">3.-.-.-</ecNumber>
    </submittedName>
</protein>
<dbReference type="RefSeq" id="WP_068907070.1">
    <property type="nucleotide sequence ID" value="NZ_LXEW01000001.1"/>
</dbReference>
<accession>A0A1B7K521</accession>
<evidence type="ECO:0000313" key="3">
    <source>
        <dbReference type="EMBL" id="OAT55257.1"/>
    </source>
</evidence>
<dbReference type="Pfam" id="PF00293">
    <property type="entry name" value="NUDIX"/>
    <property type="match status" value="1"/>
</dbReference>
<dbReference type="EC" id="3.-.-.-" evidence="3"/>
<comment type="cofactor">
    <cofactor evidence="1">
        <name>Mg(2+)</name>
        <dbReference type="ChEBI" id="CHEBI:18420"/>
    </cofactor>
</comment>
<name>A0A1B7K521_9GAMM</name>
<comment type="caution">
    <text evidence="3">The sequence shown here is derived from an EMBL/GenBank/DDBJ whole genome shotgun (WGS) entry which is preliminary data.</text>
</comment>
<evidence type="ECO:0000259" key="2">
    <source>
        <dbReference type="PROSITE" id="PS51462"/>
    </source>
</evidence>
<dbReference type="Gene3D" id="3.90.79.10">
    <property type="entry name" value="Nucleoside Triphosphate Pyrophosphohydrolase"/>
    <property type="match status" value="1"/>
</dbReference>
<sequence>MTMFRAYVAVYLILRRNNEVLLLQRKNTGFDDGKWSLPADHVEENESAMTAMIREANEEIGITLLPSDLSLVYTLHRKSGERVYIDFWFEADSSNHLPLNKEPHKCQQLSWSLITNLPELTQNFVKQVLTEYPLKNYGSIGIE</sequence>
<dbReference type="CDD" id="cd04683">
    <property type="entry name" value="NUDIX_Hydrolase"/>
    <property type="match status" value="1"/>
</dbReference>
<proteinExistence type="predicted"/>
<dbReference type="InterPro" id="IPR015797">
    <property type="entry name" value="NUDIX_hydrolase-like_dom_sf"/>
</dbReference>
<dbReference type="PANTHER" id="PTHR43736">
    <property type="entry name" value="ADP-RIBOSE PYROPHOSPHATASE"/>
    <property type="match status" value="1"/>
</dbReference>
<keyword evidence="4" id="KW-1185">Reference proteome</keyword>
<dbReference type="PROSITE" id="PS51462">
    <property type="entry name" value="NUDIX"/>
    <property type="match status" value="1"/>
</dbReference>
<keyword evidence="3" id="KW-0378">Hydrolase</keyword>
<evidence type="ECO:0000313" key="4">
    <source>
        <dbReference type="Proteomes" id="UP000078224"/>
    </source>
</evidence>
<dbReference type="InterPro" id="IPR000086">
    <property type="entry name" value="NUDIX_hydrolase_dom"/>
</dbReference>
<feature type="domain" description="Nudix hydrolase" evidence="2">
    <location>
        <begin position="3"/>
        <end position="134"/>
    </location>
</feature>
<dbReference type="SUPFAM" id="SSF55811">
    <property type="entry name" value="Nudix"/>
    <property type="match status" value="1"/>
</dbReference>
<organism evidence="3 4">
    <name type="scientific">Providencia heimbachae ATCC 35613</name>
    <dbReference type="NCBI Taxonomy" id="1354272"/>
    <lineage>
        <taxon>Bacteria</taxon>
        <taxon>Pseudomonadati</taxon>
        <taxon>Pseudomonadota</taxon>
        <taxon>Gammaproteobacteria</taxon>
        <taxon>Enterobacterales</taxon>
        <taxon>Morganellaceae</taxon>
        <taxon>Providencia</taxon>
    </lineage>
</organism>
<gene>
    <name evidence="3" type="ORF">M998_0006</name>
</gene>
<dbReference type="EMBL" id="LXEW01000001">
    <property type="protein sequence ID" value="OAT55257.1"/>
    <property type="molecule type" value="Genomic_DNA"/>
</dbReference>
<dbReference type="GO" id="GO:0016787">
    <property type="term" value="F:hydrolase activity"/>
    <property type="evidence" value="ECO:0007669"/>
    <property type="project" value="UniProtKB-KW"/>
</dbReference>
<reference evidence="3 4" key="1">
    <citation type="submission" date="2016-04" db="EMBL/GenBank/DDBJ databases">
        <title>ATOL: Assembling a taxonomically balanced genome-scale reconstruction of the evolutionary history of the Enterobacteriaceae.</title>
        <authorList>
            <person name="Plunkett G.III."/>
            <person name="Neeno-Eckwall E.C."/>
            <person name="Glasner J.D."/>
            <person name="Perna N.T."/>
        </authorList>
    </citation>
    <scope>NUCLEOTIDE SEQUENCE [LARGE SCALE GENOMIC DNA]</scope>
    <source>
        <strain evidence="3 4">ATCC 35613</strain>
    </source>
</reference>
<dbReference type="Proteomes" id="UP000078224">
    <property type="component" value="Unassembled WGS sequence"/>
</dbReference>
<dbReference type="AlphaFoldDB" id="A0A1B7K521"/>
<dbReference type="PATRIC" id="fig|1354272.4.peg.6"/>